<evidence type="ECO:0000313" key="1">
    <source>
        <dbReference type="EMBL" id="RBP38140.1"/>
    </source>
</evidence>
<dbReference type="Proteomes" id="UP000253426">
    <property type="component" value="Unassembled WGS sequence"/>
</dbReference>
<sequence length="66" mass="7330">MNARRLSFAELHQEVLEALRSQNPNWVQPDGASPIYDNYEARLTELLGLGSPSENGESQVSERNSG</sequence>
<keyword evidence="2" id="KW-1185">Reference proteome</keyword>
<organism evidence="1 2">
    <name type="scientific">Roseimicrobium gellanilyticum</name>
    <dbReference type="NCBI Taxonomy" id="748857"/>
    <lineage>
        <taxon>Bacteria</taxon>
        <taxon>Pseudomonadati</taxon>
        <taxon>Verrucomicrobiota</taxon>
        <taxon>Verrucomicrobiia</taxon>
        <taxon>Verrucomicrobiales</taxon>
        <taxon>Verrucomicrobiaceae</taxon>
        <taxon>Roseimicrobium</taxon>
    </lineage>
</organism>
<protein>
    <submittedName>
        <fullName evidence="1">Uncharacterized protein</fullName>
    </submittedName>
</protein>
<reference evidence="1 2" key="1">
    <citation type="submission" date="2018-06" db="EMBL/GenBank/DDBJ databases">
        <title>Genomic Encyclopedia of Type Strains, Phase IV (KMG-IV): sequencing the most valuable type-strain genomes for metagenomic binning, comparative biology and taxonomic classification.</title>
        <authorList>
            <person name="Goeker M."/>
        </authorList>
    </citation>
    <scope>NUCLEOTIDE SEQUENCE [LARGE SCALE GENOMIC DNA]</scope>
    <source>
        <strain evidence="1 2">DSM 25532</strain>
    </source>
</reference>
<accession>A0A366H7K9</accession>
<gene>
    <name evidence="1" type="ORF">DES53_112138</name>
</gene>
<dbReference type="AlphaFoldDB" id="A0A366H7K9"/>
<proteinExistence type="predicted"/>
<dbReference type="RefSeq" id="WP_113961259.1">
    <property type="nucleotide sequence ID" value="NZ_QNRR01000012.1"/>
</dbReference>
<name>A0A366H7K9_9BACT</name>
<dbReference type="EMBL" id="QNRR01000012">
    <property type="protein sequence ID" value="RBP38140.1"/>
    <property type="molecule type" value="Genomic_DNA"/>
</dbReference>
<evidence type="ECO:0000313" key="2">
    <source>
        <dbReference type="Proteomes" id="UP000253426"/>
    </source>
</evidence>
<dbReference type="OrthoDB" id="9910343at2"/>
<comment type="caution">
    <text evidence="1">The sequence shown here is derived from an EMBL/GenBank/DDBJ whole genome shotgun (WGS) entry which is preliminary data.</text>
</comment>